<dbReference type="Proteomes" id="UP000053392">
    <property type="component" value="Unassembled WGS sequence"/>
</dbReference>
<dbReference type="GO" id="GO:0022857">
    <property type="term" value="F:transmembrane transporter activity"/>
    <property type="evidence" value="ECO:0007669"/>
    <property type="project" value="InterPro"/>
</dbReference>
<evidence type="ECO:0000256" key="4">
    <source>
        <dbReference type="ARBA" id="ARBA00022989"/>
    </source>
</evidence>
<dbReference type="PANTHER" id="PTHR23506:SF23">
    <property type="entry name" value="GH10249P"/>
    <property type="match status" value="1"/>
</dbReference>
<name>A0A0D0UYZ5_9TREE</name>
<evidence type="ECO:0000256" key="7">
    <source>
        <dbReference type="SAM" id="Phobius"/>
    </source>
</evidence>
<dbReference type="InterPro" id="IPR011701">
    <property type="entry name" value="MFS"/>
</dbReference>
<feature type="transmembrane region" description="Helical" evidence="7">
    <location>
        <begin position="218"/>
        <end position="239"/>
    </location>
</feature>
<feature type="transmembrane region" description="Helical" evidence="7">
    <location>
        <begin position="339"/>
        <end position="364"/>
    </location>
</feature>
<dbReference type="SUPFAM" id="SSF103473">
    <property type="entry name" value="MFS general substrate transporter"/>
    <property type="match status" value="1"/>
</dbReference>
<feature type="domain" description="Major facilitator superfamily (MFS) profile" evidence="8">
    <location>
        <begin position="63"/>
        <end position="502"/>
    </location>
</feature>
<organism evidence="9 10">
    <name type="scientific">Cryptococcus deuterogattii Ram5</name>
    <dbReference type="NCBI Taxonomy" id="1296110"/>
    <lineage>
        <taxon>Eukaryota</taxon>
        <taxon>Fungi</taxon>
        <taxon>Dikarya</taxon>
        <taxon>Basidiomycota</taxon>
        <taxon>Agaricomycotina</taxon>
        <taxon>Tremellomycetes</taxon>
        <taxon>Tremellales</taxon>
        <taxon>Cryptococcaceae</taxon>
        <taxon>Cryptococcus</taxon>
        <taxon>Cryptococcus gattii species complex</taxon>
    </lineage>
</organism>
<evidence type="ECO:0000256" key="3">
    <source>
        <dbReference type="ARBA" id="ARBA00022692"/>
    </source>
</evidence>
<sequence length="502" mass="55313">MPGLDEIKQYVPSRPSHVVNLSGSSEGLQRPNITADIHSDDKLHKGVRQLPWGAKWRSSAWFITLVVTLGTTTDILTYTIVVPVLPYRLQAMGYSNVSALTSWLLFAYSIGIFLCTLPVAYFFHKHPFRRIPLVVAVIILELSLILFMLATPFWAMVISRFLQGASSTVVWSVGFALICENVEEKNIGRQIGFAMAGVSIGQTIAPPIGGALYSKMGWYAPFIFCIIVCFVDLVLRLFVLERTDLRKWEEKRLGLAPGSLQPKVVDGQVIMSSEVEASPFMHLTTAEKARLSGVELSPWQVLIALGSSPRGMTSFLTMFSFGMIIGALEPTVWNKNADFVGLVYPGFIVFFALAELFANCAMAPTGLEVTMVARKVEGVSEIHQFAAMNIAFAISTAIGTIAGGQMYDHVAKGWVAAIWFCFAMAVVIMPLLFFFAGNKSIYLRCFHRGKEADAKMEEAIAEAGVGQQTEDESTRAAIERQQSTTLSSKEKFDDKDVNSCHQ</sequence>
<dbReference type="Gene3D" id="1.20.1250.20">
    <property type="entry name" value="MFS general substrate transporter like domains"/>
    <property type="match status" value="2"/>
</dbReference>
<protein>
    <recommendedName>
        <fullName evidence="8">Major facilitator superfamily (MFS) profile domain-containing protein</fullName>
    </recommendedName>
</protein>
<evidence type="ECO:0000313" key="10">
    <source>
        <dbReference type="Proteomes" id="UP000053392"/>
    </source>
</evidence>
<dbReference type="PANTHER" id="PTHR23506">
    <property type="entry name" value="GH10249P"/>
    <property type="match status" value="1"/>
</dbReference>
<keyword evidence="4 7" id="KW-1133">Transmembrane helix</keyword>
<dbReference type="CDD" id="cd17325">
    <property type="entry name" value="MFS_MdtG_SLC18_like"/>
    <property type="match status" value="1"/>
</dbReference>
<accession>A0A0D0UYZ5</accession>
<evidence type="ECO:0000256" key="1">
    <source>
        <dbReference type="ARBA" id="ARBA00004141"/>
    </source>
</evidence>
<feature type="transmembrane region" description="Helical" evidence="7">
    <location>
        <begin position="105"/>
        <end position="124"/>
    </location>
</feature>
<dbReference type="EMBL" id="KN847906">
    <property type="protein sequence ID" value="KIR39419.1"/>
    <property type="molecule type" value="Genomic_DNA"/>
</dbReference>
<dbReference type="PROSITE" id="PS50850">
    <property type="entry name" value="MFS"/>
    <property type="match status" value="1"/>
</dbReference>
<keyword evidence="5 7" id="KW-0472">Membrane</keyword>
<dbReference type="GO" id="GO:0016020">
    <property type="term" value="C:membrane"/>
    <property type="evidence" value="ECO:0007669"/>
    <property type="project" value="UniProtKB-SubCell"/>
</dbReference>
<dbReference type="OrthoDB" id="440553at2759"/>
<dbReference type="HOGENOM" id="CLU_001265_51_2_1"/>
<keyword evidence="2" id="KW-0813">Transport</keyword>
<comment type="subcellular location">
    <subcellularLocation>
        <location evidence="1">Membrane</location>
        <topology evidence="1">Multi-pass membrane protein</topology>
    </subcellularLocation>
</comment>
<feature type="transmembrane region" description="Helical" evidence="7">
    <location>
        <begin position="161"/>
        <end position="179"/>
    </location>
</feature>
<feature type="transmembrane region" description="Helical" evidence="7">
    <location>
        <begin position="191"/>
        <end position="212"/>
    </location>
</feature>
<evidence type="ECO:0000256" key="5">
    <source>
        <dbReference type="ARBA" id="ARBA00023136"/>
    </source>
</evidence>
<gene>
    <name evidence="9" type="ORF">I313_04440</name>
</gene>
<proteinExistence type="predicted"/>
<evidence type="ECO:0000256" key="6">
    <source>
        <dbReference type="SAM" id="MobiDB-lite"/>
    </source>
</evidence>
<dbReference type="InterPro" id="IPR020846">
    <property type="entry name" value="MFS_dom"/>
</dbReference>
<feature type="transmembrane region" description="Helical" evidence="7">
    <location>
        <begin position="315"/>
        <end position="333"/>
    </location>
</feature>
<reference evidence="9 10" key="1">
    <citation type="submission" date="2015-01" db="EMBL/GenBank/DDBJ databases">
        <title>The Genome Sequence of Cryptococcus gattii Ram5.</title>
        <authorList>
            <consortium name="The Broad Institute Genomics Platform"/>
            <person name="Cuomo C."/>
            <person name="Litvintseva A."/>
            <person name="Chen Y."/>
            <person name="Heitman J."/>
            <person name="Sun S."/>
            <person name="Springer D."/>
            <person name="Dromer F."/>
            <person name="Young S."/>
            <person name="Zeng Q."/>
            <person name="Gargeya S."/>
            <person name="Abouelleil A."/>
            <person name="Alvarado L."/>
            <person name="Chapman S.B."/>
            <person name="Gainer-Dewar J."/>
            <person name="Goldberg J."/>
            <person name="Griggs A."/>
            <person name="Gujja S."/>
            <person name="Hansen M."/>
            <person name="Howarth C."/>
            <person name="Imamovic A."/>
            <person name="Larimer J."/>
            <person name="Murphy C."/>
            <person name="Naylor J."/>
            <person name="Pearson M."/>
            <person name="Priest M."/>
            <person name="Roberts A."/>
            <person name="Saif S."/>
            <person name="Shea T."/>
            <person name="Sykes S."/>
            <person name="Wortman J."/>
            <person name="Nusbaum C."/>
            <person name="Birren B."/>
        </authorList>
    </citation>
    <scope>NUCLEOTIDE SEQUENCE [LARGE SCALE GENOMIC DNA]</scope>
    <source>
        <strain evidence="9 10">Ram5</strain>
    </source>
</reference>
<feature type="compositionally biased region" description="Basic and acidic residues" evidence="6">
    <location>
        <begin position="488"/>
        <end position="502"/>
    </location>
</feature>
<dbReference type="InterPro" id="IPR036259">
    <property type="entry name" value="MFS_trans_sf"/>
</dbReference>
<feature type="region of interest" description="Disordered" evidence="6">
    <location>
        <begin position="463"/>
        <end position="502"/>
    </location>
</feature>
<evidence type="ECO:0000259" key="8">
    <source>
        <dbReference type="PROSITE" id="PS50850"/>
    </source>
</evidence>
<dbReference type="InterPro" id="IPR050930">
    <property type="entry name" value="MFS_Vesicular_Transporter"/>
</dbReference>
<feature type="transmembrane region" description="Helical" evidence="7">
    <location>
        <begin position="385"/>
        <end position="407"/>
    </location>
</feature>
<dbReference type="AlphaFoldDB" id="A0A0D0UYZ5"/>
<feature type="transmembrane region" description="Helical" evidence="7">
    <location>
        <begin position="60"/>
        <end position="85"/>
    </location>
</feature>
<feature type="transmembrane region" description="Helical" evidence="7">
    <location>
        <begin position="131"/>
        <end position="155"/>
    </location>
</feature>
<dbReference type="Pfam" id="PF07690">
    <property type="entry name" value="MFS_1"/>
    <property type="match status" value="1"/>
</dbReference>
<keyword evidence="3 7" id="KW-0812">Transmembrane</keyword>
<keyword evidence="10" id="KW-1185">Reference proteome</keyword>
<feature type="transmembrane region" description="Helical" evidence="7">
    <location>
        <begin position="413"/>
        <end position="436"/>
    </location>
</feature>
<evidence type="ECO:0000256" key="2">
    <source>
        <dbReference type="ARBA" id="ARBA00022448"/>
    </source>
</evidence>
<evidence type="ECO:0000313" key="9">
    <source>
        <dbReference type="EMBL" id="KIR39419.1"/>
    </source>
</evidence>